<dbReference type="Proteomes" id="UP000628448">
    <property type="component" value="Unassembled WGS sequence"/>
</dbReference>
<proteinExistence type="predicted"/>
<accession>A0A931EAB3</accession>
<evidence type="ECO:0000256" key="1">
    <source>
        <dbReference type="SAM" id="Phobius"/>
    </source>
</evidence>
<dbReference type="RefSeq" id="WP_196991209.1">
    <property type="nucleotide sequence ID" value="NZ_JADWYR010000002.1"/>
</dbReference>
<feature type="transmembrane region" description="Helical" evidence="1">
    <location>
        <begin position="7"/>
        <end position="23"/>
    </location>
</feature>
<name>A0A931EAB3_9BACT</name>
<keyword evidence="1" id="KW-0472">Membrane</keyword>
<organism evidence="2 3">
    <name type="scientific">Panacibacter microcysteis</name>
    <dbReference type="NCBI Taxonomy" id="2793269"/>
    <lineage>
        <taxon>Bacteria</taxon>
        <taxon>Pseudomonadati</taxon>
        <taxon>Bacteroidota</taxon>
        <taxon>Chitinophagia</taxon>
        <taxon>Chitinophagales</taxon>
        <taxon>Chitinophagaceae</taxon>
        <taxon>Panacibacter</taxon>
    </lineage>
</organism>
<gene>
    <name evidence="2" type="ORF">I5907_12775</name>
</gene>
<dbReference type="AlphaFoldDB" id="A0A931EAB3"/>
<reference evidence="2" key="1">
    <citation type="submission" date="2020-11" db="EMBL/GenBank/DDBJ databases">
        <title>Bacterial whole genome sequence for Panacibacter sp. DH6.</title>
        <authorList>
            <person name="Le V."/>
            <person name="Ko S."/>
            <person name="Ahn C.-Y."/>
            <person name="Oh H.-M."/>
        </authorList>
    </citation>
    <scope>NUCLEOTIDE SEQUENCE</scope>
    <source>
        <strain evidence="2">DH6</strain>
    </source>
</reference>
<keyword evidence="1" id="KW-1133">Transmembrane helix</keyword>
<comment type="caution">
    <text evidence="2">The sequence shown here is derived from an EMBL/GenBank/DDBJ whole genome shotgun (WGS) entry which is preliminary data.</text>
</comment>
<feature type="transmembrane region" description="Helical" evidence="1">
    <location>
        <begin position="29"/>
        <end position="49"/>
    </location>
</feature>
<dbReference type="EMBL" id="JADWYR010000002">
    <property type="protein sequence ID" value="MBG9377109.1"/>
    <property type="molecule type" value="Genomic_DNA"/>
</dbReference>
<evidence type="ECO:0000313" key="2">
    <source>
        <dbReference type="EMBL" id="MBG9377109.1"/>
    </source>
</evidence>
<keyword evidence="3" id="KW-1185">Reference proteome</keyword>
<protein>
    <submittedName>
        <fullName evidence="2">Uncharacterized protein</fullName>
    </submittedName>
</protein>
<sequence>MRNKETRIAAAILFFAYSLFLFFSHRKSYIPHIVMIICVPALFFIDWVLSNKGKDQQH</sequence>
<evidence type="ECO:0000313" key="3">
    <source>
        <dbReference type="Proteomes" id="UP000628448"/>
    </source>
</evidence>
<keyword evidence="1" id="KW-0812">Transmembrane</keyword>